<keyword evidence="6 9" id="KW-0879">Wnt signaling pathway</keyword>
<evidence type="ECO:0000256" key="11">
    <source>
        <dbReference type="SAM" id="Phobius"/>
    </source>
</evidence>
<evidence type="ECO:0000256" key="3">
    <source>
        <dbReference type="ARBA" id="ARBA00022473"/>
    </source>
</evidence>
<dbReference type="InterPro" id="IPR005817">
    <property type="entry name" value="Wnt"/>
</dbReference>
<dbReference type="EMBL" id="CP111018">
    <property type="protein sequence ID" value="WAR10005.1"/>
    <property type="molecule type" value="Genomic_DNA"/>
</dbReference>
<dbReference type="PANTHER" id="PTHR12027">
    <property type="entry name" value="WNT RELATED"/>
    <property type="match status" value="1"/>
</dbReference>
<keyword evidence="8" id="KW-0449">Lipoprotein</keyword>
<dbReference type="SMART" id="SM00097">
    <property type="entry name" value="WNT1"/>
    <property type="match status" value="1"/>
</dbReference>
<keyword evidence="7" id="KW-1015">Disulfide bond</keyword>
<reference evidence="12" key="1">
    <citation type="submission" date="2022-11" db="EMBL/GenBank/DDBJ databases">
        <title>Centuries of genome instability and evolution in soft-shell clam transmissible cancer (bioRxiv).</title>
        <authorList>
            <person name="Hart S.F.M."/>
            <person name="Yonemitsu M.A."/>
            <person name="Giersch R.M."/>
            <person name="Beal B.F."/>
            <person name="Arriagada G."/>
            <person name="Davis B.W."/>
            <person name="Ostrander E.A."/>
            <person name="Goff S.P."/>
            <person name="Metzger M.J."/>
        </authorList>
    </citation>
    <scope>NUCLEOTIDE SEQUENCE</scope>
    <source>
        <strain evidence="12">MELC-2E11</strain>
        <tissue evidence="12">Siphon/mantle</tissue>
    </source>
</reference>
<dbReference type="PROSITE" id="PS00246">
    <property type="entry name" value="WNT1"/>
    <property type="match status" value="1"/>
</dbReference>
<dbReference type="PANTHER" id="PTHR12027:SF97">
    <property type="entry name" value="PROTEIN WNT-4"/>
    <property type="match status" value="1"/>
</dbReference>
<evidence type="ECO:0000313" key="13">
    <source>
        <dbReference type="Proteomes" id="UP001164746"/>
    </source>
</evidence>
<keyword evidence="5" id="KW-0272">Extracellular matrix</keyword>
<comment type="function">
    <text evidence="9">Ligand for members of the frizzled family of seven transmembrane receptors.</text>
</comment>
<keyword evidence="3 9" id="KW-0217">Developmental protein</keyword>
<evidence type="ECO:0000313" key="12">
    <source>
        <dbReference type="EMBL" id="WAR10005.1"/>
    </source>
</evidence>
<evidence type="ECO:0000256" key="8">
    <source>
        <dbReference type="ARBA" id="ARBA00023288"/>
    </source>
</evidence>
<name>A0ABY7EJG5_MYAAR</name>
<dbReference type="Proteomes" id="UP001164746">
    <property type="component" value="Chromosome 7"/>
</dbReference>
<feature type="region of interest" description="Disordered" evidence="10">
    <location>
        <begin position="266"/>
        <end position="321"/>
    </location>
</feature>
<keyword evidence="11" id="KW-0812">Transmembrane</keyword>
<keyword evidence="13" id="KW-1185">Reference proteome</keyword>
<evidence type="ECO:0000256" key="7">
    <source>
        <dbReference type="ARBA" id="ARBA00023157"/>
    </source>
</evidence>
<feature type="compositionally biased region" description="Basic and acidic residues" evidence="10">
    <location>
        <begin position="273"/>
        <end position="285"/>
    </location>
</feature>
<evidence type="ECO:0000256" key="10">
    <source>
        <dbReference type="SAM" id="MobiDB-lite"/>
    </source>
</evidence>
<comment type="subcellular location">
    <subcellularLocation>
        <location evidence="1 9">Secreted</location>
        <location evidence="1 9">Extracellular space</location>
        <location evidence="1 9">Extracellular matrix</location>
    </subcellularLocation>
</comment>
<feature type="transmembrane region" description="Helical" evidence="11">
    <location>
        <begin position="6"/>
        <end position="26"/>
    </location>
</feature>
<organism evidence="12 13">
    <name type="scientific">Mya arenaria</name>
    <name type="common">Soft-shell clam</name>
    <dbReference type="NCBI Taxonomy" id="6604"/>
    <lineage>
        <taxon>Eukaryota</taxon>
        <taxon>Metazoa</taxon>
        <taxon>Spiralia</taxon>
        <taxon>Lophotrochozoa</taxon>
        <taxon>Mollusca</taxon>
        <taxon>Bivalvia</taxon>
        <taxon>Autobranchia</taxon>
        <taxon>Heteroconchia</taxon>
        <taxon>Euheterodonta</taxon>
        <taxon>Imparidentia</taxon>
        <taxon>Neoheterodontei</taxon>
        <taxon>Myida</taxon>
        <taxon>Myoidea</taxon>
        <taxon>Myidae</taxon>
        <taxon>Mya</taxon>
    </lineage>
</organism>
<comment type="similarity">
    <text evidence="2 9">Belongs to the Wnt family.</text>
</comment>
<sequence>MVLWLGYARFSLQTILIITACLIGLFHRLSAKKPILISVVGFHPNLLEDRRLATESVAGDSPAASAAKMCDLLLLQRKQRKMCRRERGVAATLLEAVSLATNECEYQFRTERFKETSFLYAISSAGLVHTFARACSKGAIERCTCDESKSLKNKEAWLWGGCGDNIKFGLKFSRRFLRAGKRRGKDIRAKVVKSAVQTRCKCHGISGSCTVRTCWRQLATFLEVGNVLKEKYENSYKVVTFTNDATGKSTTSDDITLENNSGNILHPLQLKQELNDNRTDRDKNSIKSNRKSKSKRDRKSSSNVRDSRSRSHRNRRDDITISPRANLMVHLENSPTFCDAGPYSKGTSGRVCDKSDCDVMCCGRGYNIRSAVVRRACQCQVHWCCYVDCKQCVSEEEKLICK</sequence>
<evidence type="ECO:0000256" key="5">
    <source>
        <dbReference type="ARBA" id="ARBA00022530"/>
    </source>
</evidence>
<keyword evidence="11" id="KW-1133">Transmembrane helix</keyword>
<accession>A0ABY7EJG5</accession>
<evidence type="ECO:0000256" key="1">
    <source>
        <dbReference type="ARBA" id="ARBA00004498"/>
    </source>
</evidence>
<feature type="compositionally biased region" description="Basic and acidic residues" evidence="10">
    <location>
        <begin position="305"/>
        <end position="319"/>
    </location>
</feature>
<gene>
    <name evidence="12" type="ORF">MAR_035081</name>
</gene>
<dbReference type="InterPro" id="IPR018161">
    <property type="entry name" value="Wnt_CS"/>
</dbReference>
<proteinExistence type="inferred from homology"/>
<protein>
    <recommendedName>
        <fullName evidence="9">Protein Wnt</fullName>
    </recommendedName>
</protein>
<evidence type="ECO:0000256" key="2">
    <source>
        <dbReference type="ARBA" id="ARBA00005683"/>
    </source>
</evidence>
<evidence type="ECO:0000256" key="4">
    <source>
        <dbReference type="ARBA" id="ARBA00022525"/>
    </source>
</evidence>
<evidence type="ECO:0000256" key="6">
    <source>
        <dbReference type="ARBA" id="ARBA00022687"/>
    </source>
</evidence>
<dbReference type="Pfam" id="PF00110">
    <property type="entry name" value="wnt"/>
    <property type="match status" value="1"/>
</dbReference>
<dbReference type="PRINTS" id="PR01349">
    <property type="entry name" value="WNTPROTEIN"/>
</dbReference>
<feature type="compositionally biased region" description="Basic residues" evidence="10">
    <location>
        <begin position="288"/>
        <end position="298"/>
    </location>
</feature>
<evidence type="ECO:0000256" key="9">
    <source>
        <dbReference type="RuleBase" id="RU003500"/>
    </source>
</evidence>
<dbReference type="InterPro" id="IPR043158">
    <property type="entry name" value="Wnt_C"/>
</dbReference>
<keyword evidence="4" id="KW-0964">Secreted</keyword>
<dbReference type="Gene3D" id="3.30.2460.20">
    <property type="match status" value="1"/>
</dbReference>
<keyword evidence="11" id="KW-0472">Membrane</keyword>